<feature type="compositionally biased region" description="Basic and acidic residues" evidence="2">
    <location>
        <begin position="83"/>
        <end position="99"/>
    </location>
</feature>
<dbReference type="Proteomes" id="UP000009022">
    <property type="component" value="Unassembled WGS sequence"/>
</dbReference>
<dbReference type="InParanoid" id="B3RRZ4"/>
<feature type="coiled-coil region" evidence="1">
    <location>
        <begin position="225"/>
        <end position="374"/>
    </location>
</feature>
<dbReference type="PANTHER" id="PTHR22367:SF2">
    <property type="entry name" value="COILED-COIL DOMAIN-CONTAINING PROTEIN 14"/>
    <property type="match status" value="1"/>
</dbReference>
<dbReference type="PhylomeDB" id="B3RRZ4"/>
<dbReference type="Pfam" id="PF15254">
    <property type="entry name" value="CCDC14"/>
    <property type="match status" value="1"/>
</dbReference>
<dbReference type="PANTHER" id="PTHR22367">
    <property type="entry name" value="COILED-COIL DOMAIN-CONTAINING PROTEIN 14"/>
    <property type="match status" value="1"/>
</dbReference>
<feature type="region of interest" description="Disordered" evidence="2">
    <location>
        <begin position="441"/>
        <end position="485"/>
    </location>
</feature>
<evidence type="ECO:0008006" key="5">
    <source>
        <dbReference type="Google" id="ProtNLM"/>
    </source>
</evidence>
<protein>
    <recommendedName>
        <fullName evidence="5">Coiled-coil domain-containing protein 14</fullName>
    </recommendedName>
</protein>
<dbReference type="EMBL" id="DS985243">
    <property type="protein sequence ID" value="EDV26957.1"/>
    <property type="molecule type" value="Genomic_DNA"/>
</dbReference>
<proteinExistence type="predicted"/>
<feature type="region of interest" description="Disordered" evidence="2">
    <location>
        <begin position="83"/>
        <end position="161"/>
    </location>
</feature>
<dbReference type="GeneID" id="6751646"/>
<dbReference type="KEGG" id="tad:TRIADDRAFT_54419"/>
<feature type="compositionally biased region" description="Pro residues" evidence="2">
    <location>
        <begin position="148"/>
        <end position="157"/>
    </location>
</feature>
<dbReference type="GO" id="GO:0071539">
    <property type="term" value="P:protein localization to centrosome"/>
    <property type="evidence" value="ECO:0000318"/>
    <property type="project" value="GO_Central"/>
</dbReference>
<name>B3RRZ4_TRIAD</name>
<organism evidence="3 4">
    <name type="scientific">Trichoplax adhaerens</name>
    <name type="common">Trichoplax reptans</name>
    <dbReference type="NCBI Taxonomy" id="10228"/>
    <lineage>
        <taxon>Eukaryota</taxon>
        <taxon>Metazoa</taxon>
        <taxon>Placozoa</taxon>
        <taxon>Uniplacotomia</taxon>
        <taxon>Trichoplacea</taxon>
        <taxon>Trichoplacidae</taxon>
        <taxon>Trichoplax</taxon>
    </lineage>
</organism>
<dbReference type="HOGENOM" id="CLU_460308_0_0_1"/>
<dbReference type="CTD" id="6751646"/>
<dbReference type="AlphaFoldDB" id="B3RRZ4"/>
<dbReference type="STRING" id="10228.B3RRZ4"/>
<accession>B3RRZ4</accession>
<dbReference type="OMA" id="VEACITM"/>
<keyword evidence="4" id="KW-1185">Reference proteome</keyword>
<gene>
    <name evidence="3" type="ORF">TRIADDRAFT_54419</name>
</gene>
<dbReference type="RefSeq" id="XP_002110953.1">
    <property type="nucleotide sequence ID" value="XM_002110917.1"/>
</dbReference>
<evidence type="ECO:0000256" key="2">
    <source>
        <dbReference type="SAM" id="MobiDB-lite"/>
    </source>
</evidence>
<sequence length="593" mass="68991">MLTILNMKHSEKESETRESLLSAILAQESRVPSGKIRDNIHSTDVEDPKPLISFELLQRQQELLNKQLRKEAILRKQLADLQRKQSRIENEQKQFEDRSNTQSHPVSYPNEHATPAHRTKKDILQANQDPINDDRNGFNNSIAAISPYNPPPSPPPQRLDSKACTGHVKSLQKQLNYLRNNIRSYSMTKAKNNINEIDKYIIKIQSELKDYDKADQYLQSVYCDNSRLRRQLRLSQNTLKEFEETVKENEKRQDQEYQIKSLQTMNNLLEEQVKKSQEGLLNERQSVLHHKETISQLSRTAEEFRDDIEKLKNQLVIQENQYRQKEERLEKKVLQMEAERAELTARLEVTQMSLEAAKKEQQILSIAVQQKEAEINRHEDISRLRTKEMMTGLVTTMEKTQNKNQLNSYSYDAEIKKQEPISGVNHNYSLESYLPTTSGLQVSDTVSTKSTSPGSKFNPYRTLQHNSPKRDQGGQEYIMQNNGMNPDQHSEIIVATNKTPEKKKPIYDALDNNNHRYQSESTENVLLNQENNDYAELKDRNYQQSHDAVLDQMDDDATSAVSSKDEVEFRKELAILDADIERLQRSLKYLKYN</sequence>
<keyword evidence="1" id="KW-0175">Coiled coil</keyword>
<dbReference type="InterPro" id="IPR029343">
    <property type="entry name" value="CCDC14"/>
</dbReference>
<evidence type="ECO:0000256" key="1">
    <source>
        <dbReference type="SAM" id="Coils"/>
    </source>
</evidence>
<evidence type="ECO:0000313" key="3">
    <source>
        <dbReference type="EMBL" id="EDV26957.1"/>
    </source>
</evidence>
<evidence type="ECO:0000313" key="4">
    <source>
        <dbReference type="Proteomes" id="UP000009022"/>
    </source>
</evidence>
<feature type="compositionally biased region" description="Polar residues" evidence="2">
    <location>
        <begin position="441"/>
        <end position="466"/>
    </location>
</feature>
<reference evidence="3 4" key="1">
    <citation type="journal article" date="2008" name="Nature">
        <title>The Trichoplax genome and the nature of placozoans.</title>
        <authorList>
            <person name="Srivastava M."/>
            <person name="Begovic E."/>
            <person name="Chapman J."/>
            <person name="Putnam N.H."/>
            <person name="Hellsten U."/>
            <person name="Kawashima T."/>
            <person name="Kuo A."/>
            <person name="Mitros T."/>
            <person name="Salamov A."/>
            <person name="Carpenter M.L."/>
            <person name="Signorovitch A.Y."/>
            <person name="Moreno M.A."/>
            <person name="Kamm K."/>
            <person name="Grimwood J."/>
            <person name="Schmutz J."/>
            <person name="Shapiro H."/>
            <person name="Grigoriev I.V."/>
            <person name="Buss L.W."/>
            <person name="Schierwater B."/>
            <person name="Dellaporta S.L."/>
            <person name="Rokhsar D.S."/>
        </authorList>
    </citation>
    <scope>NUCLEOTIDE SEQUENCE [LARGE SCALE GENOMIC DNA]</scope>
    <source>
        <strain evidence="3 4">Grell-BS-1999</strain>
    </source>
</reference>
<dbReference type="GO" id="GO:0034451">
    <property type="term" value="C:centriolar satellite"/>
    <property type="evidence" value="ECO:0000318"/>
    <property type="project" value="GO_Central"/>
</dbReference>